<comment type="caution">
    <text evidence="2">The sequence shown here is derived from an EMBL/GenBank/DDBJ whole genome shotgun (WGS) entry which is preliminary data.</text>
</comment>
<protein>
    <submittedName>
        <fullName evidence="2">Putative spermidine/putrescine transport system substrate-binding protein</fullName>
    </submittedName>
</protein>
<dbReference type="Proteomes" id="UP000238338">
    <property type="component" value="Unassembled WGS sequence"/>
</dbReference>
<dbReference type="OrthoDB" id="9812255at2"/>
<reference evidence="2 3" key="1">
    <citation type="submission" date="2018-02" db="EMBL/GenBank/DDBJ databases">
        <title>Genomic Encyclopedia of Archaeal and Bacterial Type Strains, Phase II (KMG-II): from individual species to whole genera.</title>
        <authorList>
            <person name="Goeker M."/>
        </authorList>
    </citation>
    <scope>NUCLEOTIDE SEQUENCE [LARGE SCALE GENOMIC DNA]</scope>
    <source>
        <strain evidence="2 3">DSM 18921</strain>
    </source>
</reference>
<dbReference type="Pfam" id="PF13416">
    <property type="entry name" value="SBP_bac_8"/>
    <property type="match status" value="1"/>
</dbReference>
<dbReference type="AlphaFoldDB" id="A0A2S8S676"/>
<dbReference type="PANTHER" id="PTHR30222">
    <property type="entry name" value="SPERMIDINE/PUTRESCINE-BINDING PERIPLASMIC PROTEIN"/>
    <property type="match status" value="1"/>
</dbReference>
<dbReference type="RefSeq" id="WP_105515149.1">
    <property type="nucleotide sequence ID" value="NZ_PVEP01000005.1"/>
</dbReference>
<organism evidence="2 3">
    <name type="scientific">Albidovulum denitrificans</name>
    <dbReference type="NCBI Taxonomy" id="404881"/>
    <lineage>
        <taxon>Bacteria</taxon>
        <taxon>Pseudomonadati</taxon>
        <taxon>Pseudomonadota</taxon>
        <taxon>Alphaproteobacteria</taxon>
        <taxon>Rhodobacterales</taxon>
        <taxon>Paracoccaceae</taxon>
        <taxon>Albidovulum</taxon>
    </lineage>
</organism>
<proteinExistence type="predicted"/>
<dbReference type="Gene3D" id="3.40.190.10">
    <property type="entry name" value="Periplasmic binding protein-like II"/>
    <property type="match status" value="2"/>
</dbReference>
<dbReference type="PANTHER" id="PTHR30222:SF17">
    <property type="entry name" value="SPERMIDINE_PUTRESCINE-BINDING PERIPLASMIC PROTEIN"/>
    <property type="match status" value="1"/>
</dbReference>
<evidence type="ECO:0000313" key="3">
    <source>
        <dbReference type="Proteomes" id="UP000238338"/>
    </source>
</evidence>
<keyword evidence="1" id="KW-0732">Signal</keyword>
<keyword evidence="3" id="KW-1185">Reference proteome</keyword>
<dbReference type="EMBL" id="PVEP01000005">
    <property type="protein sequence ID" value="PQV56295.1"/>
    <property type="molecule type" value="Genomic_DNA"/>
</dbReference>
<dbReference type="InterPro" id="IPR006059">
    <property type="entry name" value="SBP"/>
</dbReference>
<accession>A0A2S8S676</accession>
<name>A0A2S8S676_9RHOB</name>
<sequence length="392" mass="43392">MTELTLRVIGTSATLTEDLRRRAAADLPFRIAFEVLDGVACLRRGVMNPESYDVYDQWFYSLDVLWTAGSIQPIDTARIDRWTQVRVAGQLPGVTAGRSHGAEPAAQMFVQPDGTLGPKPVFGSAPQVGMLPTSYNVDGFAYGRELLSDTAPGEVESWAWLLDDRWHGRCTLGLDPAGTAVELALAARAAGLVDLNDPGDLTIEEIDALFDILMSRKRRGHFTRFWGTSEDSVGLMAAPNCVIGSLWSPAFYTLRGMGKDVIYAAPKEGYRGWHSGLCLSARADDEVRDAAYAYMNWWLGGEPGAIMARQGYYISVVEPLKDTLSEAEWQYWYDGKPASEDLLGASGTVAVRRGECREGGTYQDRVSKVAVWSTIMPEHNYLSRRWRELLEM</sequence>
<evidence type="ECO:0000256" key="1">
    <source>
        <dbReference type="ARBA" id="ARBA00022729"/>
    </source>
</evidence>
<evidence type="ECO:0000313" key="2">
    <source>
        <dbReference type="EMBL" id="PQV56295.1"/>
    </source>
</evidence>
<gene>
    <name evidence="2" type="ORF">LX70_02561</name>
</gene>
<dbReference type="SUPFAM" id="SSF53850">
    <property type="entry name" value="Periplasmic binding protein-like II"/>
    <property type="match status" value="1"/>
</dbReference>